<dbReference type="InterPro" id="IPR014315">
    <property type="entry name" value="ABC_heterocyst_DevB"/>
</dbReference>
<keyword evidence="4" id="KW-0472">Membrane</keyword>
<dbReference type="Proteomes" id="UP000631694">
    <property type="component" value="Unassembled WGS sequence"/>
</dbReference>
<comment type="caution">
    <text evidence="5">The sequence shown here is derived from an EMBL/GenBank/DDBJ whole genome shotgun (WGS) entry which is preliminary data.</text>
</comment>
<feature type="region of interest" description="Disordered" evidence="3">
    <location>
        <begin position="400"/>
        <end position="424"/>
    </location>
</feature>
<evidence type="ECO:0000256" key="2">
    <source>
        <dbReference type="ARBA" id="ARBA00023054"/>
    </source>
</evidence>
<proteinExistence type="predicted"/>
<evidence type="ECO:0000256" key="3">
    <source>
        <dbReference type="SAM" id="MobiDB-lite"/>
    </source>
</evidence>
<dbReference type="PANTHER" id="PTHR32347">
    <property type="entry name" value="EFFLUX SYSTEM COMPONENT YKNX-RELATED"/>
    <property type="match status" value="1"/>
</dbReference>
<dbReference type="AlphaFoldDB" id="A0A931HZ41"/>
<keyword evidence="4" id="KW-1133">Transmembrane helix</keyword>
<sequence length="424" mass="43809">MPDRDLPLEVVARDAGDPARAAPRGWFRKRFLLILLVPPLLFTGAVLGMYFQPPGLRVFYAVTGLQPGAGTDTPIALPPDLEIPAEMVETMRVTDVVGLARLIPEGDVSVVAAPYGSGDARVAEILVKVGDRVDKGAPVARLDNLDVLESAVLLAEASVAVTAAVLAQTRSEVASGRDEAGALLDQARSAAAEATANRARTAELFARGVASRATMDAAAAAELQAVAAARKAEATLARYTAVGLDEQPGVIVAARNLDAAEADLTRARRDLAKAVVVAPITGTILDIHATPGERPPAGGIMEMGFTDRMTAEAEIWQDRIARVAPGQPVELVATALGQTFQGRVQSIGLTVGRQGLIADDTAANTDARVVRVIVALDPDTSAAAARYTNLEVIARIDTKGTGAGTGAETGTETGVGRAGGEGLP</sequence>
<dbReference type="EMBL" id="JADZLT010000040">
    <property type="protein sequence ID" value="MBH0236742.1"/>
    <property type="molecule type" value="Genomic_DNA"/>
</dbReference>
<evidence type="ECO:0000313" key="5">
    <source>
        <dbReference type="EMBL" id="MBH0236742.1"/>
    </source>
</evidence>
<dbReference type="Gene3D" id="2.40.30.170">
    <property type="match status" value="1"/>
</dbReference>
<dbReference type="NCBIfam" id="TIGR02971">
    <property type="entry name" value="heterocyst_DevB"/>
    <property type="match status" value="1"/>
</dbReference>
<reference evidence="5" key="1">
    <citation type="submission" date="2020-12" db="EMBL/GenBank/DDBJ databases">
        <title>Methylobrevis albus sp. nov., isolated from fresh water lack sediment.</title>
        <authorList>
            <person name="Zou Q."/>
        </authorList>
    </citation>
    <scope>NUCLEOTIDE SEQUENCE</scope>
    <source>
        <strain evidence="5">L22</strain>
    </source>
</reference>
<dbReference type="RefSeq" id="WP_197309843.1">
    <property type="nucleotide sequence ID" value="NZ_JADZLT010000040.1"/>
</dbReference>
<name>A0A931HZ41_9HYPH</name>
<dbReference type="PANTHER" id="PTHR32347:SF27">
    <property type="entry name" value="RND EFFLUX PUMP MEMBRANE FUSION PROTEIN BARREL-SANDWICH DOMAIN-CONTAINING PROTEIN"/>
    <property type="match status" value="1"/>
</dbReference>
<evidence type="ECO:0000256" key="4">
    <source>
        <dbReference type="SAM" id="Phobius"/>
    </source>
</evidence>
<accession>A0A931HZ41</accession>
<organism evidence="5 6">
    <name type="scientific">Methylobrevis albus</name>
    <dbReference type="NCBI Taxonomy" id="2793297"/>
    <lineage>
        <taxon>Bacteria</taxon>
        <taxon>Pseudomonadati</taxon>
        <taxon>Pseudomonadota</taxon>
        <taxon>Alphaproteobacteria</taxon>
        <taxon>Hyphomicrobiales</taxon>
        <taxon>Pleomorphomonadaceae</taxon>
        <taxon>Methylobrevis</taxon>
    </lineage>
</organism>
<comment type="subcellular location">
    <subcellularLocation>
        <location evidence="1">Cell envelope</location>
    </subcellularLocation>
</comment>
<dbReference type="GO" id="GO:0030313">
    <property type="term" value="C:cell envelope"/>
    <property type="evidence" value="ECO:0007669"/>
    <property type="project" value="UniProtKB-SubCell"/>
</dbReference>
<keyword evidence="4" id="KW-0812">Transmembrane</keyword>
<protein>
    <submittedName>
        <fullName evidence="5">HlyD family efflux transporter periplasmic adaptor subunit</fullName>
    </submittedName>
</protein>
<dbReference type="InterPro" id="IPR050465">
    <property type="entry name" value="UPF0194_transport"/>
</dbReference>
<keyword evidence="2" id="KW-0175">Coiled coil</keyword>
<gene>
    <name evidence="5" type="ORF">I5731_02815</name>
</gene>
<keyword evidence="6" id="KW-1185">Reference proteome</keyword>
<feature type="transmembrane region" description="Helical" evidence="4">
    <location>
        <begin position="31"/>
        <end position="51"/>
    </location>
</feature>
<evidence type="ECO:0000256" key="1">
    <source>
        <dbReference type="ARBA" id="ARBA00004196"/>
    </source>
</evidence>
<evidence type="ECO:0000313" key="6">
    <source>
        <dbReference type="Proteomes" id="UP000631694"/>
    </source>
</evidence>